<organism evidence="3">
    <name type="scientific">bioreactor metagenome</name>
    <dbReference type="NCBI Taxonomy" id="1076179"/>
    <lineage>
        <taxon>unclassified sequences</taxon>
        <taxon>metagenomes</taxon>
        <taxon>ecological metagenomes</taxon>
    </lineage>
</organism>
<feature type="transmembrane region" description="Helical" evidence="2">
    <location>
        <begin position="112"/>
        <end position="133"/>
    </location>
</feature>
<gene>
    <name evidence="3" type="ORF">SDC9_110028</name>
</gene>
<name>A0A645BDL7_9ZZZZ</name>
<evidence type="ECO:0000256" key="1">
    <source>
        <dbReference type="SAM" id="MobiDB-lite"/>
    </source>
</evidence>
<keyword evidence="2" id="KW-0472">Membrane</keyword>
<evidence type="ECO:0000256" key="2">
    <source>
        <dbReference type="SAM" id="Phobius"/>
    </source>
</evidence>
<dbReference type="EMBL" id="VSSQ01019246">
    <property type="protein sequence ID" value="MPM63148.1"/>
    <property type="molecule type" value="Genomic_DNA"/>
</dbReference>
<dbReference type="AlphaFoldDB" id="A0A645BDL7"/>
<keyword evidence="2" id="KW-0812">Transmembrane</keyword>
<accession>A0A645BDL7</accession>
<protein>
    <submittedName>
        <fullName evidence="3">Uncharacterized protein</fullName>
    </submittedName>
</protein>
<sequence length="169" mass="18829">MITSTLPTCSGRQHRVLRMSGCASTQTWPILLSRRMSYGSSEKKRKDTKKRGRPSLPPSEKPTTLVAGREVRLRSSAERAYPILGKVFKGCSGFDSVVGITYSRVVHIPAKIALILFHGRFLLLFSIAIFVMWGKENIIGTRPGFCSASCKTSYGRTQDQVFPQNHHTV</sequence>
<comment type="caution">
    <text evidence="3">The sequence shown here is derived from an EMBL/GenBank/DDBJ whole genome shotgun (WGS) entry which is preliminary data.</text>
</comment>
<keyword evidence="2" id="KW-1133">Transmembrane helix</keyword>
<reference evidence="3" key="1">
    <citation type="submission" date="2019-08" db="EMBL/GenBank/DDBJ databases">
        <authorList>
            <person name="Kucharzyk K."/>
            <person name="Murdoch R.W."/>
            <person name="Higgins S."/>
            <person name="Loffler F."/>
        </authorList>
    </citation>
    <scope>NUCLEOTIDE SEQUENCE</scope>
</reference>
<proteinExistence type="predicted"/>
<evidence type="ECO:0000313" key="3">
    <source>
        <dbReference type="EMBL" id="MPM63148.1"/>
    </source>
</evidence>
<feature type="region of interest" description="Disordered" evidence="1">
    <location>
        <begin position="37"/>
        <end position="63"/>
    </location>
</feature>